<dbReference type="InterPro" id="IPR000832">
    <property type="entry name" value="GPCR_2_secretin-like"/>
</dbReference>
<protein>
    <recommendedName>
        <fullName evidence="8">G-protein coupled receptors family 2 profile 2 domain-containing protein</fullName>
    </recommendedName>
</protein>
<feature type="transmembrane region" description="Helical" evidence="6">
    <location>
        <begin position="822"/>
        <end position="841"/>
    </location>
</feature>
<dbReference type="PROSITE" id="PS50261">
    <property type="entry name" value="G_PROTEIN_RECEP_F2_4"/>
    <property type="match status" value="1"/>
</dbReference>
<dbReference type="GO" id="GO:0007166">
    <property type="term" value="P:cell surface receptor signaling pathway"/>
    <property type="evidence" value="ECO:0007669"/>
    <property type="project" value="InterPro"/>
</dbReference>
<keyword evidence="7" id="KW-0732">Signal</keyword>
<evidence type="ECO:0000256" key="6">
    <source>
        <dbReference type="SAM" id="Phobius"/>
    </source>
</evidence>
<sequence length="942" mass="103496">MLPSPLLLLFLLLLPTNVRSSSVELRNSGPDRNSGPELSNSGPELRNSGPELRNSGPDRNSGPELRNSGPDRNSGPELSNSGPELRNSGPELRNSGPELSNSGPELRNSGPDRNSGPELSNSGPELRNSGPDRNSGPELSNSGPELSNSGPDRNSGPELRNSDPELRDSGPDDSYPNPDDSYPNPDDSYTNPDDSYPMLPVRKCCDLQQFFSLTTQRCEDLAEGDTGIDAKVMDLVVTTTTTTSSSFMNTGIGGAGGGGGGGGMDSAANLSVGIDPMVMHDTIDNNSSNGMNIDNVAMVVDDLASNYWSVNHQSITYLTGLLQQCPGSGMLPTISDAKSTSYSLSVDGSVVDRVTKHLFDHNHYCLEVAAQGPEQPSDDEQLDHHHHVATTGTLVMAWCQMWPGEVSVRKCCQVDQYFDHVHGDCREIRARESKANSSEHEDLVRQFFRTDPLIESIQINAGRLRCDGGTPKIVQQADAFLDSNGQLCEFHNGHCYPPELYCLENLWAEGDTFLTPVASVCPVDSFHKCCPRNEVLTESGCIPSEGVHISARMIQLLEVLEPQYGFPTENGGDLCLQEWITPDDEDLRWWISKTGYLSVDTRMESHDTMRYCVDDFLDPDNMVHEVAIMCHSELEQLIYVALPSHTGHLPKCCPHRHYFSLEDTDCVPDDMGLHLTREPQLQSLNVTEMTYTSFPECTDAMGYHHYSLNPNDLDDYAILGDENSVEVVSTDGKCILTRRPYEKASYCIEYTVNGTDIRPSIMVCAQSSWSGSEIHREKFELQAVLLGISCTALLATAFSLVSTRVRRGLVTVKKVKTLAGRILLSYVLSYLIGFLLLAVNMKVEVTQENPECFLTAGLLIFFLLAAFQWNTSICLESLLLTLRVSTSEGRRYLLHSVWAWGVPGLITALALTLDAQRPHLPCGVITPRIGLYRCFFSGGFVS</sequence>
<evidence type="ECO:0000256" key="4">
    <source>
        <dbReference type="ARBA" id="ARBA00023136"/>
    </source>
</evidence>
<dbReference type="Pfam" id="PF00002">
    <property type="entry name" value="7tm_2"/>
    <property type="match status" value="1"/>
</dbReference>
<comment type="subcellular location">
    <subcellularLocation>
        <location evidence="1">Membrane</location>
        <topology evidence="1">Multi-pass membrane protein</topology>
    </subcellularLocation>
</comment>
<evidence type="ECO:0000256" key="2">
    <source>
        <dbReference type="ARBA" id="ARBA00022692"/>
    </source>
</evidence>
<comment type="caution">
    <text evidence="9">The sequence shown here is derived from an EMBL/GenBank/DDBJ whole genome shotgun (WGS) entry which is preliminary data.</text>
</comment>
<accession>A0AAE1PGZ3</accession>
<dbReference type="Gene3D" id="1.20.1070.10">
    <property type="entry name" value="Rhodopsin 7-helix transmembrane proteins"/>
    <property type="match status" value="1"/>
</dbReference>
<dbReference type="GO" id="GO:0016020">
    <property type="term" value="C:membrane"/>
    <property type="evidence" value="ECO:0007669"/>
    <property type="project" value="UniProtKB-SubCell"/>
</dbReference>
<evidence type="ECO:0000256" key="3">
    <source>
        <dbReference type="ARBA" id="ARBA00022989"/>
    </source>
</evidence>
<feature type="domain" description="G-protein coupled receptors family 2 profile 2" evidence="8">
    <location>
        <begin position="778"/>
        <end position="942"/>
    </location>
</feature>
<evidence type="ECO:0000259" key="8">
    <source>
        <dbReference type="PROSITE" id="PS50261"/>
    </source>
</evidence>
<feature type="signal peptide" evidence="7">
    <location>
        <begin position="1"/>
        <end position="20"/>
    </location>
</feature>
<dbReference type="Proteomes" id="UP001292094">
    <property type="component" value="Unassembled WGS sequence"/>
</dbReference>
<feature type="chain" id="PRO_5042175067" description="G-protein coupled receptors family 2 profile 2 domain-containing protein" evidence="7">
    <location>
        <begin position="21"/>
        <end position="942"/>
    </location>
</feature>
<evidence type="ECO:0000256" key="7">
    <source>
        <dbReference type="SAM" id="SignalP"/>
    </source>
</evidence>
<dbReference type="InterPro" id="IPR017981">
    <property type="entry name" value="GPCR_2-like_7TM"/>
</dbReference>
<keyword evidence="10" id="KW-1185">Reference proteome</keyword>
<dbReference type="PANTHER" id="PTHR46953">
    <property type="entry name" value="G-PROTEIN COUPLED RECEPTOR MTH-LIKE 1-RELATED"/>
    <property type="match status" value="1"/>
</dbReference>
<feature type="compositionally biased region" description="Basic and acidic residues" evidence="5">
    <location>
        <begin position="160"/>
        <end position="170"/>
    </location>
</feature>
<dbReference type="GO" id="GO:0004930">
    <property type="term" value="F:G protein-coupled receptor activity"/>
    <property type="evidence" value="ECO:0007669"/>
    <property type="project" value="InterPro"/>
</dbReference>
<feature type="compositionally biased region" description="Low complexity" evidence="5">
    <location>
        <begin position="172"/>
        <end position="189"/>
    </location>
</feature>
<keyword evidence="2 6" id="KW-0812">Transmembrane</keyword>
<keyword evidence="4 6" id="KW-0472">Membrane</keyword>
<organism evidence="9 10">
    <name type="scientific">Petrolisthes manimaculis</name>
    <dbReference type="NCBI Taxonomy" id="1843537"/>
    <lineage>
        <taxon>Eukaryota</taxon>
        <taxon>Metazoa</taxon>
        <taxon>Ecdysozoa</taxon>
        <taxon>Arthropoda</taxon>
        <taxon>Crustacea</taxon>
        <taxon>Multicrustacea</taxon>
        <taxon>Malacostraca</taxon>
        <taxon>Eumalacostraca</taxon>
        <taxon>Eucarida</taxon>
        <taxon>Decapoda</taxon>
        <taxon>Pleocyemata</taxon>
        <taxon>Anomura</taxon>
        <taxon>Galatheoidea</taxon>
        <taxon>Porcellanidae</taxon>
        <taxon>Petrolisthes</taxon>
    </lineage>
</organism>
<evidence type="ECO:0000256" key="1">
    <source>
        <dbReference type="ARBA" id="ARBA00004141"/>
    </source>
</evidence>
<feature type="transmembrane region" description="Helical" evidence="6">
    <location>
        <begin position="781"/>
        <end position="801"/>
    </location>
</feature>
<dbReference type="AlphaFoldDB" id="A0AAE1PGZ3"/>
<dbReference type="PANTHER" id="PTHR46953:SF1">
    <property type="entry name" value="G-PROTEIN COUPLED RECEPTOR MTH-LIKE 1-RELATED"/>
    <property type="match status" value="1"/>
</dbReference>
<evidence type="ECO:0000313" key="9">
    <source>
        <dbReference type="EMBL" id="KAK4308173.1"/>
    </source>
</evidence>
<feature type="region of interest" description="Disordered" evidence="5">
    <location>
        <begin position="22"/>
        <end position="195"/>
    </location>
</feature>
<dbReference type="EMBL" id="JAWZYT010001920">
    <property type="protein sequence ID" value="KAK4308173.1"/>
    <property type="molecule type" value="Genomic_DNA"/>
</dbReference>
<reference evidence="9" key="1">
    <citation type="submission" date="2023-11" db="EMBL/GenBank/DDBJ databases">
        <title>Genome assemblies of two species of porcelain crab, Petrolisthes cinctipes and Petrolisthes manimaculis (Anomura: Porcellanidae).</title>
        <authorList>
            <person name="Angst P."/>
        </authorList>
    </citation>
    <scope>NUCLEOTIDE SEQUENCE</scope>
    <source>
        <strain evidence="9">PB745_02</strain>
        <tissue evidence="9">Gill</tissue>
    </source>
</reference>
<keyword evidence="3 6" id="KW-1133">Transmembrane helix</keyword>
<dbReference type="InterPro" id="IPR052808">
    <property type="entry name" value="GPCR_Mth-like"/>
</dbReference>
<feature type="transmembrane region" description="Helical" evidence="6">
    <location>
        <begin position="892"/>
        <end position="913"/>
    </location>
</feature>
<feature type="compositionally biased region" description="Polar residues" evidence="5">
    <location>
        <begin position="137"/>
        <end position="152"/>
    </location>
</feature>
<gene>
    <name evidence="9" type="ORF">Pmani_020112</name>
</gene>
<proteinExistence type="predicted"/>
<evidence type="ECO:0000313" key="10">
    <source>
        <dbReference type="Proteomes" id="UP001292094"/>
    </source>
</evidence>
<name>A0AAE1PGZ3_9EUCA</name>
<evidence type="ECO:0000256" key="5">
    <source>
        <dbReference type="SAM" id="MobiDB-lite"/>
    </source>
</evidence>
<feature type="transmembrane region" description="Helical" evidence="6">
    <location>
        <begin position="853"/>
        <end position="880"/>
    </location>
</feature>